<evidence type="ECO:0000259" key="11">
    <source>
        <dbReference type="PROSITE" id="PS50014"/>
    </source>
</evidence>
<dbReference type="PANTHER" id="PTHR45915:SF2">
    <property type="entry name" value="TOUTATIS, ISOFORM E"/>
    <property type="match status" value="1"/>
</dbReference>
<dbReference type="GO" id="GO:0000785">
    <property type="term" value="C:chromatin"/>
    <property type="evidence" value="ECO:0007669"/>
    <property type="project" value="TreeGrafter"/>
</dbReference>
<dbReference type="SUPFAM" id="SSF57903">
    <property type="entry name" value="FYVE/PHD zinc finger"/>
    <property type="match status" value="1"/>
</dbReference>
<dbReference type="SMART" id="SM00297">
    <property type="entry name" value="BROMO"/>
    <property type="match status" value="1"/>
</dbReference>
<dbReference type="InterPro" id="IPR018359">
    <property type="entry name" value="Bromodomain_CS"/>
</dbReference>
<evidence type="ECO:0000313" key="14">
    <source>
        <dbReference type="Proteomes" id="UP001458880"/>
    </source>
</evidence>
<evidence type="ECO:0000256" key="9">
    <source>
        <dbReference type="PROSITE-ProRule" id="PRU00146"/>
    </source>
</evidence>
<dbReference type="Pfam" id="PF00439">
    <property type="entry name" value="Bromodomain"/>
    <property type="match status" value="1"/>
</dbReference>
<dbReference type="InterPro" id="IPR019787">
    <property type="entry name" value="Znf_PHD-finger"/>
</dbReference>
<keyword evidence="4" id="KW-0862">Zinc</keyword>
<feature type="compositionally biased region" description="Basic and acidic residues" evidence="10">
    <location>
        <begin position="87"/>
        <end position="98"/>
    </location>
</feature>
<evidence type="ECO:0000259" key="12">
    <source>
        <dbReference type="PROSITE" id="PS50016"/>
    </source>
</evidence>
<dbReference type="PRINTS" id="PR00503">
    <property type="entry name" value="BROMODOMAIN"/>
</dbReference>
<dbReference type="InterPro" id="IPR001965">
    <property type="entry name" value="Znf_PHD"/>
</dbReference>
<evidence type="ECO:0000256" key="6">
    <source>
        <dbReference type="ARBA" id="ARBA00023117"/>
    </source>
</evidence>
<protein>
    <submittedName>
        <fullName evidence="13">Bromodomain</fullName>
    </submittedName>
</protein>
<comment type="caution">
    <text evidence="13">The sequence shown here is derived from an EMBL/GenBank/DDBJ whole genome shotgun (WGS) entry which is preliminary data.</text>
</comment>
<dbReference type="Pfam" id="PF00628">
    <property type="entry name" value="PHD"/>
    <property type="match status" value="1"/>
</dbReference>
<comment type="subcellular location">
    <subcellularLocation>
        <location evidence="1">Nucleus</location>
    </subcellularLocation>
</comment>
<proteinExistence type="predicted"/>
<dbReference type="GO" id="GO:0005634">
    <property type="term" value="C:nucleus"/>
    <property type="evidence" value="ECO:0007669"/>
    <property type="project" value="UniProtKB-SubCell"/>
</dbReference>
<evidence type="ECO:0000256" key="4">
    <source>
        <dbReference type="ARBA" id="ARBA00022833"/>
    </source>
</evidence>
<evidence type="ECO:0000256" key="5">
    <source>
        <dbReference type="ARBA" id="ARBA00023054"/>
    </source>
</evidence>
<dbReference type="Proteomes" id="UP001458880">
    <property type="component" value="Unassembled WGS sequence"/>
</dbReference>
<evidence type="ECO:0000256" key="7">
    <source>
        <dbReference type="ARBA" id="ARBA00023242"/>
    </source>
</evidence>
<gene>
    <name evidence="13" type="ORF">QE152_g25801</name>
</gene>
<dbReference type="CDD" id="cd05503">
    <property type="entry name" value="Bromo_BAZ2A_B_like"/>
    <property type="match status" value="1"/>
</dbReference>
<name>A0AAW1K0P9_POPJA</name>
<dbReference type="InterPro" id="IPR036427">
    <property type="entry name" value="Bromodomain-like_sf"/>
</dbReference>
<keyword evidence="6 8" id="KW-0103">Bromodomain</keyword>
<dbReference type="Gene3D" id="1.20.920.10">
    <property type="entry name" value="Bromodomain-like"/>
    <property type="match status" value="1"/>
</dbReference>
<evidence type="ECO:0000256" key="10">
    <source>
        <dbReference type="SAM" id="MobiDB-lite"/>
    </source>
</evidence>
<reference evidence="13 14" key="1">
    <citation type="journal article" date="2024" name="BMC Genomics">
        <title>De novo assembly and annotation of Popillia japonica's genome with initial clues to its potential as an invasive pest.</title>
        <authorList>
            <person name="Cucini C."/>
            <person name="Boschi S."/>
            <person name="Funari R."/>
            <person name="Cardaioli E."/>
            <person name="Iannotti N."/>
            <person name="Marturano G."/>
            <person name="Paoli F."/>
            <person name="Bruttini M."/>
            <person name="Carapelli A."/>
            <person name="Frati F."/>
            <person name="Nardi F."/>
        </authorList>
    </citation>
    <scope>NUCLEOTIDE SEQUENCE [LARGE SCALE GENOMIC DNA]</scope>
    <source>
        <strain evidence="13">DMR45628</strain>
    </source>
</reference>
<dbReference type="PROSITE" id="PS00633">
    <property type="entry name" value="BROMODOMAIN_1"/>
    <property type="match status" value="1"/>
</dbReference>
<feature type="region of interest" description="Disordered" evidence="10">
    <location>
        <begin position="77"/>
        <end position="111"/>
    </location>
</feature>
<keyword evidence="5" id="KW-0175">Coiled coil</keyword>
<dbReference type="EMBL" id="JASPKY010000288">
    <property type="protein sequence ID" value="KAK9710820.1"/>
    <property type="molecule type" value="Genomic_DNA"/>
</dbReference>
<dbReference type="InterPro" id="IPR019786">
    <property type="entry name" value="Zinc_finger_PHD-type_CS"/>
</dbReference>
<keyword evidence="7" id="KW-0539">Nucleus</keyword>
<dbReference type="InterPro" id="IPR013083">
    <property type="entry name" value="Znf_RING/FYVE/PHD"/>
</dbReference>
<dbReference type="SUPFAM" id="SSF47370">
    <property type="entry name" value="Bromodomain"/>
    <property type="match status" value="1"/>
</dbReference>
<dbReference type="GO" id="GO:0008270">
    <property type="term" value="F:zinc ion binding"/>
    <property type="evidence" value="ECO:0007669"/>
    <property type="project" value="UniProtKB-KW"/>
</dbReference>
<evidence type="ECO:0000313" key="13">
    <source>
        <dbReference type="EMBL" id="KAK9710820.1"/>
    </source>
</evidence>
<evidence type="ECO:0000256" key="3">
    <source>
        <dbReference type="ARBA" id="ARBA00022771"/>
    </source>
</evidence>
<dbReference type="SMART" id="SM00249">
    <property type="entry name" value="PHD"/>
    <property type="match status" value="1"/>
</dbReference>
<feature type="domain" description="PHD-type" evidence="12">
    <location>
        <begin position="21"/>
        <end position="73"/>
    </location>
</feature>
<dbReference type="PANTHER" id="PTHR45915">
    <property type="entry name" value="TRANSCRIPTION INTERMEDIARY FACTOR"/>
    <property type="match status" value="1"/>
</dbReference>
<organism evidence="13 14">
    <name type="scientific">Popillia japonica</name>
    <name type="common">Japanese beetle</name>
    <dbReference type="NCBI Taxonomy" id="7064"/>
    <lineage>
        <taxon>Eukaryota</taxon>
        <taxon>Metazoa</taxon>
        <taxon>Ecdysozoa</taxon>
        <taxon>Arthropoda</taxon>
        <taxon>Hexapoda</taxon>
        <taxon>Insecta</taxon>
        <taxon>Pterygota</taxon>
        <taxon>Neoptera</taxon>
        <taxon>Endopterygota</taxon>
        <taxon>Coleoptera</taxon>
        <taxon>Polyphaga</taxon>
        <taxon>Scarabaeiformia</taxon>
        <taxon>Scarabaeidae</taxon>
        <taxon>Rutelinae</taxon>
        <taxon>Popillia</taxon>
    </lineage>
</organism>
<keyword evidence="3 9" id="KW-0863">Zinc-finger</keyword>
<dbReference type="InterPro" id="IPR037374">
    <property type="entry name" value="BAZ2A/B_Bromo"/>
</dbReference>
<accession>A0AAW1K0P9</accession>
<keyword evidence="14" id="KW-1185">Reference proteome</keyword>
<evidence type="ECO:0000256" key="2">
    <source>
        <dbReference type="ARBA" id="ARBA00022723"/>
    </source>
</evidence>
<feature type="domain" description="Bromo" evidence="11">
    <location>
        <begin position="164"/>
        <end position="234"/>
    </location>
</feature>
<sequence length="256" mass="29025">MENIPDGDWYCHECMNKATGERNCIVCGKKQSITGTKLILCEICPRAYHTDCIRPTLNKVPRGKWYCSNCISKKPQKKAVRKNNNKQARDSESSDHHPPSPAPSHSSVTTNEDTPIIACNQSDISNSSITNTGSPSAQAAKKDKVSKKLIKELAPCKAILEDLECHDDAWPFLLPVNTKQFPTYKKIIKCPMDLSTIKKRLQDMYYKSREEFCTDVRQIFNNCETFNEDDSPVGKAGHCMRQFFEARWNDLCTSHS</sequence>
<evidence type="ECO:0000256" key="1">
    <source>
        <dbReference type="ARBA" id="ARBA00004123"/>
    </source>
</evidence>
<dbReference type="InterPro" id="IPR011011">
    <property type="entry name" value="Znf_FYVE_PHD"/>
</dbReference>
<dbReference type="PROSITE" id="PS50014">
    <property type="entry name" value="BROMODOMAIN_2"/>
    <property type="match status" value="1"/>
</dbReference>
<dbReference type="PROSITE" id="PS01359">
    <property type="entry name" value="ZF_PHD_1"/>
    <property type="match status" value="1"/>
</dbReference>
<dbReference type="Gene3D" id="3.30.40.10">
    <property type="entry name" value="Zinc/RING finger domain, C3HC4 (zinc finger)"/>
    <property type="match status" value="1"/>
</dbReference>
<dbReference type="PROSITE" id="PS50016">
    <property type="entry name" value="ZF_PHD_2"/>
    <property type="match status" value="1"/>
</dbReference>
<dbReference type="AlphaFoldDB" id="A0AAW1K0P9"/>
<keyword evidence="2" id="KW-0479">Metal-binding</keyword>
<evidence type="ECO:0000256" key="8">
    <source>
        <dbReference type="PROSITE-ProRule" id="PRU00035"/>
    </source>
</evidence>
<dbReference type="InterPro" id="IPR001487">
    <property type="entry name" value="Bromodomain"/>
</dbReference>